<keyword evidence="2" id="KW-1185">Reference proteome</keyword>
<dbReference type="Proteomes" id="UP000001064">
    <property type="component" value="Unassembled WGS sequence"/>
</dbReference>
<name>F0ZHY8_DICPU</name>
<gene>
    <name evidence="1" type="ORF">DICPUDRAFT_151087</name>
</gene>
<dbReference type="VEuPathDB" id="AmoebaDB:DICPUDRAFT_151087"/>
<dbReference type="GO" id="GO:0030587">
    <property type="term" value="P:sorocarp development"/>
    <property type="evidence" value="ECO:0000318"/>
    <property type="project" value="GO_Central"/>
</dbReference>
<evidence type="ECO:0000313" key="2">
    <source>
        <dbReference type="Proteomes" id="UP000001064"/>
    </source>
</evidence>
<dbReference type="PANTHER" id="PTHR31059">
    <property type="entry name" value="HSSA/B-LIKE PROTEIN 1-RELATED-RELATED"/>
    <property type="match status" value="1"/>
</dbReference>
<dbReference type="GeneID" id="10500594"/>
<dbReference type="EMBL" id="GL871026">
    <property type="protein sequence ID" value="EGC36454.1"/>
    <property type="molecule type" value="Genomic_DNA"/>
</dbReference>
<dbReference type="Pfam" id="PF05710">
    <property type="entry name" value="Coiled"/>
    <property type="match status" value="1"/>
</dbReference>
<accession>F0ZHY8</accession>
<proteinExistence type="predicted"/>
<dbReference type="RefSeq" id="XP_003287026.1">
    <property type="nucleotide sequence ID" value="XM_003286978.1"/>
</dbReference>
<dbReference type="InParanoid" id="F0ZHY8"/>
<protein>
    <submittedName>
        <fullName evidence="1">Uncharacterized protein</fullName>
    </submittedName>
</protein>
<dbReference type="AlphaFoldDB" id="F0ZHY8"/>
<dbReference type="FunCoup" id="F0ZHY8">
    <property type="interactions" value="374"/>
</dbReference>
<dbReference type="eggNOG" id="ENOG502RINR">
    <property type="taxonomic scope" value="Eukaryota"/>
</dbReference>
<dbReference type="PANTHER" id="PTHR31059:SF3">
    <property type="entry name" value="HSSA_B-LIKE PROTEIN 10-RELATED"/>
    <property type="match status" value="1"/>
</dbReference>
<dbReference type="OrthoDB" id="10610966at2759"/>
<reference evidence="2" key="1">
    <citation type="journal article" date="2011" name="Genome Biol.">
        <title>Comparative genomics of the social amoebae Dictyostelium discoideum and Dictyostelium purpureum.</title>
        <authorList>
            <consortium name="US DOE Joint Genome Institute (JGI-PGF)"/>
            <person name="Sucgang R."/>
            <person name="Kuo A."/>
            <person name="Tian X."/>
            <person name="Salerno W."/>
            <person name="Parikh A."/>
            <person name="Feasley C.L."/>
            <person name="Dalin E."/>
            <person name="Tu H."/>
            <person name="Huang E."/>
            <person name="Barry K."/>
            <person name="Lindquist E."/>
            <person name="Shapiro H."/>
            <person name="Bruce D."/>
            <person name="Schmutz J."/>
            <person name="Salamov A."/>
            <person name="Fey P."/>
            <person name="Gaudet P."/>
            <person name="Anjard C."/>
            <person name="Babu M.M."/>
            <person name="Basu S."/>
            <person name="Bushmanova Y."/>
            <person name="van der Wel H."/>
            <person name="Katoh-Kurasawa M."/>
            <person name="Dinh C."/>
            <person name="Coutinho P.M."/>
            <person name="Saito T."/>
            <person name="Elias M."/>
            <person name="Schaap P."/>
            <person name="Kay R.R."/>
            <person name="Henrissat B."/>
            <person name="Eichinger L."/>
            <person name="Rivero F."/>
            <person name="Putnam N.H."/>
            <person name="West C.M."/>
            <person name="Loomis W.F."/>
            <person name="Chisholm R.L."/>
            <person name="Shaulsky G."/>
            <person name="Strassmann J.E."/>
            <person name="Queller D.C."/>
            <person name="Kuspa A."/>
            <person name="Grigoriev I.V."/>
        </authorList>
    </citation>
    <scope>NUCLEOTIDE SEQUENCE [LARGE SCALE GENOMIC DNA]</scope>
    <source>
        <strain evidence="2">QSDP1</strain>
    </source>
</reference>
<dbReference type="InterPro" id="IPR008455">
    <property type="entry name" value="HssA/B-related"/>
</dbReference>
<sequence length="141" mass="14337">MTIFATLSKLGNSSVSKSSKVLSSSSVSSQSSNSISCDNSCGSGVPMFKGPSGRSYTLEQLVAIGIAHTTAFVMSQLSNMTGGSSISSMGSIKSNKNETLNNSHQNICTEHNKSALLGLGISKLVSGLLNTVSGVVSSVGL</sequence>
<dbReference type="KEGG" id="dpp:DICPUDRAFT_151087"/>
<evidence type="ECO:0000313" key="1">
    <source>
        <dbReference type="EMBL" id="EGC36454.1"/>
    </source>
</evidence>
<dbReference type="InterPro" id="IPR050533">
    <property type="entry name" value="HssA/B-like_chaperone"/>
</dbReference>
<organism evidence="1 2">
    <name type="scientific">Dictyostelium purpureum</name>
    <name type="common">Slime mold</name>
    <dbReference type="NCBI Taxonomy" id="5786"/>
    <lineage>
        <taxon>Eukaryota</taxon>
        <taxon>Amoebozoa</taxon>
        <taxon>Evosea</taxon>
        <taxon>Eumycetozoa</taxon>
        <taxon>Dictyostelia</taxon>
        <taxon>Dictyosteliales</taxon>
        <taxon>Dictyosteliaceae</taxon>
        <taxon>Dictyostelium</taxon>
    </lineage>
</organism>